<name>A0ABW1D7T8_9ACTN</name>
<sequence length="253" mass="27281">MVEAEGSPSGGHQTINRVTRILEEVVYRPGSTFAELTRALGAPKSSVYGFIRGLLAADWLTEQDHKLYLGPAFYSLAIASGQIRAGLVGTSDIEALHRDTGLTACVGVISGDHLIYVAEASSDLVSSFAARSNIRRDLLRTAGGKVLLSLLPESDLTSYLRRRGKEDEDLVHEFLDQRPTIRGTKIAVNRIEARGRTAVATVVQGNSGSPLASITIVGPSIEVDPKVDELAKLLIERVDQWSARSAPPPREIV</sequence>
<keyword evidence="1" id="KW-0805">Transcription regulation</keyword>
<evidence type="ECO:0000313" key="5">
    <source>
        <dbReference type="Proteomes" id="UP001596058"/>
    </source>
</evidence>
<accession>A0ABW1D7T8</accession>
<dbReference type="InterPro" id="IPR036390">
    <property type="entry name" value="WH_DNA-bd_sf"/>
</dbReference>
<evidence type="ECO:0000256" key="2">
    <source>
        <dbReference type="ARBA" id="ARBA00023163"/>
    </source>
</evidence>
<dbReference type="PANTHER" id="PTHR30136">
    <property type="entry name" value="HELIX-TURN-HELIX TRANSCRIPTIONAL REGULATOR, ICLR FAMILY"/>
    <property type="match status" value="1"/>
</dbReference>
<dbReference type="SUPFAM" id="SSF46785">
    <property type="entry name" value="Winged helix' DNA-binding domain"/>
    <property type="match status" value="1"/>
</dbReference>
<proteinExistence type="predicted"/>
<dbReference type="InterPro" id="IPR036388">
    <property type="entry name" value="WH-like_DNA-bd_sf"/>
</dbReference>
<dbReference type="SUPFAM" id="SSF55781">
    <property type="entry name" value="GAF domain-like"/>
    <property type="match status" value="1"/>
</dbReference>
<dbReference type="PROSITE" id="PS51078">
    <property type="entry name" value="ICLR_ED"/>
    <property type="match status" value="1"/>
</dbReference>
<dbReference type="InterPro" id="IPR029016">
    <property type="entry name" value="GAF-like_dom_sf"/>
</dbReference>
<reference evidence="5" key="1">
    <citation type="journal article" date="2019" name="Int. J. Syst. Evol. Microbiol.">
        <title>The Global Catalogue of Microorganisms (GCM) 10K type strain sequencing project: providing services to taxonomists for standard genome sequencing and annotation.</title>
        <authorList>
            <consortium name="The Broad Institute Genomics Platform"/>
            <consortium name="The Broad Institute Genome Sequencing Center for Infectious Disease"/>
            <person name="Wu L."/>
            <person name="Ma J."/>
        </authorList>
    </citation>
    <scope>NUCLEOTIDE SEQUENCE [LARGE SCALE GENOMIC DNA]</scope>
    <source>
        <strain evidence="5">CCUG 53903</strain>
    </source>
</reference>
<evidence type="ECO:0000259" key="3">
    <source>
        <dbReference type="PROSITE" id="PS51078"/>
    </source>
</evidence>
<dbReference type="RefSeq" id="WP_379523373.1">
    <property type="nucleotide sequence ID" value="NZ_JBHSPA010000101.1"/>
</dbReference>
<dbReference type="InterPro" id="IPR014757">
    <property type="entry name" value="Tscrpt_reg_IclR_C"/>
</dbReference>
<evidence type="ECO:0000256" key="1">
    <source>
        <dbReference type="ARBA" id="ARBA00023015"/>
    </source>
</evidence>
<keyword evidence="2" id="KW-0804">Transcription</keyword>
<keyword evidence="5" id="KW-1185">Reference proteome</keyword>
<dbReference type="EMBL" id="JBHSPA010000101">
    <property type="protein sequence ID" value="MFC5833953.1"/>
    <property type="molecule type" value="Genomic_DNA"/>
</dbReference>
<evidence type="ECO:0000313" key="4">
    <source>
        <dbReference type="EMBL" id="MFC5833953.1"/>
    </source>
</evidence>
<dbReference type="PANTHER" id="PTHR30136:SF35">
    <property type="entry name" value="HTH-TYPE TRANSCRIPTIONAL REGULATOR RV1719"/>
    <property type="match status" value="1"/>
</dbReference>
<organism evidence="4 5">
    <name type="scientific">Nonomuraea insulae</name>
    <dbReference type="NCBI Taxonomy" id="1616787"/>
    <lineage>
        <taxon>Bacteria</taxon>
        <taxon>Bacillati</taxon>
        <taxon>Actinomycetota</taxon>
        <taxon>Actinomycetes</taxon>
        <taxon>Streptosporangiales</taxon>
        <taxon>Streptosporangiaceae</taxon>
        <taxon>Nonomuraea</taxon>
    </lineage>
</organism>
<comment type="caution">
    <text evidence="4">The sequence shown here is derived from an EMBL/GenBank/DDBJ whole genome shotgun (WGS) entry which is preliminary data.</text>
</comment>
<protein>
    <submittedName>
        <fullName evidence="4">IclR family transcriptional regulator</fullName>
    </submittedName>
</protein>
<dbReference type="Gene3D" id="1.10.10.10">
    <property type="entry name" value="Winged helix-like DNA-binding domain superfamily/Winged helix DNA-binding domain"/>
    <property type="match status" value="1"/>
</dbReference>
<dbReference type="InterPro" id="IPR050707">
    <property type="entry name" value="HTH_MetabolicPath_Reg"/>
</dbReference>
<gene>
    <name evidence="4" type="ORF">ACFPZ3_59775</name>
</gene>
<dbReference type="Pfam" id="PF01614">
    <property type="entry name" value="IclR_C"/>
    <property type="match status" value="1"/>
</dbReference>
<feature type="domain" description="IclR-ED" evidence="3">
    <location>
        <begin position="65"/>
        <end position="253"/>
    </location>
</feature>
<dbReference type="Gene3D" id="3.30.450.40">
    <property type="match status" value="1"/>
</dbReference>
<dbReference type="Proteomes" id="UP001596058">
    <property type="component" value="Unassembled WGS sequence"/>
</dbReference>